<dbReference type="GO" id="GO:0005524">
    <property type="term" value="F:ATP binding"/>
    <property type="evidence" value="ECO:0007669"/>
    <property type="project" value="UniProtKB-KW"/>
</dbReference>
<evidence type="ECO:0000256" key="2">
    <source>
        <dbReference type="ARBA" id="ARBA00022741"/>
    </source>
</evidence>
<dbReference type="PANTHER" id="PTHR42794">
    <property type="entry name" value="HEMIN IMPORT ATP-BINDING PROTEIN HMUV"/>
    <property type="match status" value="1"/>
</dbReference>
<dbReference type="PROSITE" id="PS00211">
    <property type="entry name" value="ABC_TRANSPORTER_1"/>
    <property type="match status" value="1"/>
</dbReference>
<dbReference type="SUPFAM" id="SSF52540">
    <property type="entry name" value="P-loop containing nucleoside triphosphate hydrolases"/>
    <property type="match status" value="1"/>
</dbReference>
<evidence type="ECO:0000256" key="3">
    <source>
        <dbReference type="ARBA" id="ARBA00022840"/>
    </source>
</evidence>
<dbReference type="Pfam" id="PF00005">
    <property type="entry name" value="ABC_tran"/>
    <property type="match status" value="1"/>
</dbReference>
<reference evidence="4 5" key="1">
    <citation type="submission" date="2015-03" db="EMBL/GenBank/DDBJ databases">
        <authorList>
            <person name="Murphy D."/>
        </authorList>
    </citation>
    <scope>NUCLEOTIDE SEQUENCE [LARGE SCALE GENOMIC DNA]</scope>
    <source>
        <strain evidence="4 5">PAP088</strain>
    </source>
</reference>
<dbReference type="FunFam" id="3.40.50.300:FF:000134">
    <property type="entry name" value="Iron-enterobactin ABC transporter ATP-binding protein"/>
    <property type="match status" value="1"/>
</dbReference>
<dbReference type="Proteomes" id="UP000045782">
    <property type="component" value="Unassembled WGS sequence"/>
</dbReference>
<keyword evidence="3 4" id="KW-0067">ATP-binding</keyword>
<organism evidence="4 5">
    <name type="scientific">Mycobacteroides abscessus</name>
    <dbReference type="NCBI Taxonomy" id="36809"/>
    <lineage>
        <taxon>Bacteria</taxon>
        <taxon>Bacillati</taxon>
        <taxon>Actinomycetota</taxon>
        <taxon>Actinomycetes</taxon>
        <taxon>Mycobacteriales</taxon>
        <taxon>Mycobacteriaceae</taxon>
        <taxon>Mycobacteroides</taxon>
    </lineage>
</organism>
<dbReference type="InterPro" id="IPR017871">
    <property type="entry name" value="ABC_transporter-like_CS"/>
</dbReference>
<dbReference type="Gene3D" id="3.40.50.300">
    <property type="entry name" value="P-loop containing nucleotide triphosphate hydrolases"/>
    <property type="match status" value="1"/>
</dbReference>
<keyword evidence="4" id="KW-0378">Hydrolase</keyword>
<keyword evidence="2" id="KW-0547">Nucleotide-binding</keyword>
<dbReference type="SMART" id="SM00382">
    <property type="entry name" value="AAA"/>
    <property type="match status" value="1"/>
</dbReference>
<name>A0A0U0ZWJ4_9MYCO</name>
<accession>A0A0U0ZWJ4</accession>
<dbReference type="EMBL" id="CSWP01000016">
    <property type="protein sequence ID" value="CPV73747.1"/>
    <property type="molecule type" value="Genomic_DNA"/>
</dbReference>
<protein>
    <submittedName>
        <fullName evidence="4">Putative iron compound ABC transporter, ATP-binding protein</fullName>
        <ecNumber evidence="4">3.6.3.-</ecNumber>
    </submittedName>
</protein>
<evidence type="ECO:0000256" key="1">
    <source>
        <dbReference type="ARBA" id="ARBA00022448"/>
    </source>
</evidence>
<dbReference type="AlphaFoldDB" id="A0A0U0ZWJ4"/>
<keyword evidence="1" id="KW-0813">Transport</keyword>
<proteinExistence type="predicted"/>
<dbReference type="CDD" id="cd03214">
    <property type="entry name" value="ABC_Iron-Siderophores_B12_Hemin"/>
    <property type="match status" value="1"/>
</dbReference>
<dbReference type="InterPro" id="IPR003593">
    <property type="entry name" value="AAA+_ATPase"/>
</dbReference>
<dbReference type="PANTHER" id="PTHR42794:SF2">
    <property type="entry name" value="ABC TRANSPORTER ATP-BINDING PROTEIN"/>
    <property type="match status" value="1"/>
</dbReference>
<dbReference type="PROSITE" id="PS50893">
    <property type="entry name" value="ABC_TRANSPORTER_2"/>
    <property type="match status" value="1"/>
</dbReference>
<dbReference type="EC" id="3.6.3.-" evidence="4"/>
<evidence type="ECO:0000313" key="4">
    <source>
        <dbReference type="EMBL" id="CPV73747.1"/>
    </source>
</evidence>
<sequence length="261" mass="27873">MDVTFRNVSVSIAGARIISDIDLDVAAGGFVGIVGPNGSGKSTTLRCLYRALTPASGDVAVNGVSVRAISMRENARQVAALTQDMSLDFDFTAAEVIATGRLPHGASLRGTSQLDRQICARSTETADVTALSGRTFGSLSGGERQRVLVARALAQQPHVLVLDEPTNHLDVRHQYSILNSARALGITIIAALHDLNLAAQYCDTIHVMTDGNVVLSGSPHEVITAESVRRWFGIDCHVIAHPRSGVPQVIFDAEPERQEKQ</sequence>
<dbReference type="GO" id="GO:0016887">
    <property type="term" value="F:ATP hydrolysis activity"/>
    <property type="evidence" value="ECO:0007669"/>
    <property type="project" value="InterPro"/>
</dbReference>
<gene>
    <name evidence="4" type="primary">hmuV</name>
    <name evidence="4" type="ORF">ERS075579_05341</name>
</gene>
<dbReference type="RefSeq" id="WP_016892086.1">
    <property type="nucleotide sequence ID" value="NZ_CSWP01000016.1"/>
</dbReference>
<dbReference type="InterPro" id="IPR027417">
    <property type="entry name" value="P-loop_NTPase"/>
</dbReference>
<dbReference type="InterPro" id="IPR003439">
    <property type="entry name" value="ABC_transporter-like_ATP-bd"/>
</dbReference>
<evidence type="ECO:0000313" key="5">
    <source>
        <dbReference type="Proteomes" id="UP000045782"/>
    </source>
</evidence>